<organism evidence="3 4">
    <name type="scientific">Parathielavia appendiculata</name>
    <dbReference type="NCBI Taxonomy" id="2587402"/>
    <lineage>
        <taxon>Eukaryota</taxon>
        <taxon>Fungi</taxon>
        <taxon>Dikarya</taxon>
        <taxon>Ascomycota</taxon>
        <taxon>Pezizomycotina</taxon>
        <taxon>Sordariomycetes</taxon>
        <taxon>Sordariomycetidae</taxon>
        <taxon>Sordariales</taxon>
        <taxon>Chaetomiaceae</taxon>
        <taxon>Parathielavia</taxon>
    </lineage>
</organism>
<dbReference type="AlphaFoldDB" id="A0AAN6TZ90"/>
<dbReference type="PANTHER" id="PTHR43662:SF2">
    <property type="entry name" value="DUF1996 DOMAIN-CONTAINING PROTEIN"/>
    <property type="match status" value="1"/>
</dbReference>
<name>A0AAN6TZ90_9PEZI</name>
<evidence type="ECO:0000256" key="1">
    <source>
        <dbReference type="SAM" id="SignalP"/>
    </source>
</evidence>
<dbReference type="Pfam" id="PF09362">
    <property type="entry name" value="DUF1996"/>
    <property type="match status" value="1"/>
</dbReference>
<dbReference type="InterPro" id="IPR018535">
    <property type="entry name" value="DUF1996"/>
</dbReference>
<sequence length="386" mass="42681">MQWKALAPTLALLVEHGSGQGFPVPSGIPAMLRFQCSQLVVERLDPLVSPGLIPSPHLHQIVGGNSFNATLSHDLVKESTCTSCTFTEDFSNYWTAVLYFRARNGTYKRVPQLPNLGLGGNGGITVYYIPPHDGKTNVTAFKPGFRMLVGDAALHEPGQDPKVCHRCMPKEGDHSHLNCAAPDTQTLPKEPCVGGIRSVITFPTCWDGVNLNPPDHKSHVAYPINGSFDHNRDGGVCPDTHPVKIPQVMLEVIWDTTPFNDPELWPEDGSQPFVWSTNDKDGYTQHGDYVFGWKDDSLQRAMDARCTGDTCSVLEHQTFEESMKCTLPQTVQEHVDGCEWTYPDNSREPPVIVTRLTVVQGSLASRARNGLLSYRHEHGNSRLCLI</sequence>
<keyword evidence="1" id="KW-0732">Signal</keyword>
<accession>A0AAN6TZ90</accession>
<protein>
    <recommendedName>
        <fullName evidence="2">DUF1996 domain-containing protein</fullName>
    </recommendedName>
</protein>
<proteinExistence type="predicted"/>
<keyword evidence="4" id="KW-1185">Reference proteome</keyword>
<reference evidence="3" key="1">
    <citation type="journal article" date="2023" name="Mol. Phylogenet. Evol.">
        <title>Genome-scale phylogeny and comparative genomics of the fungal order Sordariales.</title>
        <authorList>
            <person name="Hensen N."/>
            <person name="Bonometti L."/>
            <person name="Westerberg I."/>
            <person name="Brannstrom I.O."/>
            <person name="Guillou S."/>
            <person name="Cros-Aarteil S."/>
            <person name="Calhoun S."/>
            <person name="Haridas S."/>
            <person name="Kuo A."/>
            <person name="Mondo S."/>
            <person name="Pangilinan J."/>
            <person name="Riley R."/>
            <person name="LaButti K."/>
            <person name="Andreopoulos B."/>
            <person name="Lipzen A."/>
            <person name="Chen C."/>
            <person name="Yan M."/>
            <person name="Daum C."/>
            <person name="Ng V."/>
            <person name="Clum A."/>
            <person name="Steindorff A."/>
            <person name="Ohm R.A."/>
            <person name="Martin F."/>
            <person name="Silar P."/>
            <person name="Natvig D.O."/>
            <person name="Lalanne C."/>
            <person name="Gautier V."/>
            <person name="Ament-Velasquez S.L."/>
            <person name="Kruys A."/>
            <person name="Hutchinson M.I."/>
            <person name="Powell A.J."/>
            <person name="Barry K."/>
            <person name="Miller A.N."/>
            <person name="Grigoriev I.V."/>
            <person name="Debuchy R."/>
            <person name="Gladieux P."/>
            <person name="Hiltunen Thoren M."/>
            <person name="Johannesson H."/>
        </authorList>
    </citation>
    <scope>NUCLEOTIDE SEQUENCE</scope>
    <source>
        <strain evidence="3">CBS 731.68</strain>
    </source>
</reference>
<evidence type="ECO:0000259" key="2">
    <source>
        <dbReference type="Pfam" id="PF09362"/>
    </source>
</evidence>
<comment type="caution">
    <text evidence="3">The sequence shown here is derived from an EMBL/GenBank/DDBJ whole genome shotgun (WGS) entry which is preliminary data.</text>
</comment>
<reference evidence="3" key="2">
    <citation type="submission" date="2023-05" db="EMBL/GenBank/DDBJ databases">
        <authorList>
            <consortium name="Lawrence Berkeley National Laboratory"/>
            <person name="Steindorff A."/>
            <person name="Hensen N."/>
            <person name="Bonometti L."/>
            <person name="Westerberg I."/>
            <person name="Brannstrom I.O."/>
            <person name="Guillou S."/>
            <person name="Cros-Aarteil S."/>
            <person name="Calhoun S."/>
            <person name="Haridas S."/>
            <person name="Kuo A."/>
            <person name="Mondo S."/>
            <person name="Pangilinan J."/>
            <person name="Riley R."/>
            <person name="Labutti K."/>
            <person name="Andreopoulos B."/>
            <person name="Lipzen A."/>
            <person name="Chen C."/>
            <person name="Yanf M."/>
            <person name="Daum C."/>
            <person name="Ng V."/>
            <person name="Clum A."/>
            <person name="Ohm R."/>
            <person name="Martin F."/>
            <person name="Silar P."/>
            <person name="Natvig D."/>
            <person name="Lalanne C."/>
            <person name="Gautier V."/>
            <person name="Ament-Velasquez S.L."/>
            <person name="Kruys A."/>
            <person name="Hutchinson M.I."/>
            <person name="Powell A.J."/>
            <person name="Barry K."/>
            <person name="Miller A.N."/>
            <person name="Grigoriev I.V."/>
            <person name="Debuchy R."/>
            <person name="Gladieux P."/>
            <person name="Thoren M.H."/>
            <person name="Johannesson H."/>
        </authorList>
    </citation>
    <scope>NUCLEOTIDE SEQUENCE</scope>
    <source>
        <strain evidence="3">CBS 731.68</strain>
    </source>
</reference>
<feature type="signal peptide" evidence="1">
    <location>
        <begin position="1"/>
        <end position="21"/>
    </location>
</feature>
<dbReference type="Proteomes" id="UP001302602">
    <property type="component" value="Unassembled WGS sequence"/>
</dbReference>
<dbReference type="PANTHER" id="PTHR43662">
    <property type="match status" value="1"/>
</dbReference>
<evidence type="ECO:0000313" key="3">
    <source>
        <dbReference type="EMBL" id="KAK4123508.1"/>
    </source>
</evidence>
<dbReference type="GeneID" id="87825735"/>
<feature type="chain" id="PRO_5043053331" description="DUF1996 domain-containing protein" evidence="1">
    <location>
        <begin position="22"/>
        <end position="386"/>
    </location>
</feature>
<dbReference type="RefSeq" id="XP_062647279.1">
    <property type="nucleotide sequence ID" value="XM_062788965.1"/>
</dbReference>
<evidence type="ECO:0000313" key="4">
    <source>
        <dbReference type="Proteomes" id="UP001302602"/>
    </source>
</evidence>
<gene>
    <name evidence="3" type="ORF">N657DRAFT_573403</name>
</gene>
<dbReference type="EMBL" id="MU853228">
    <property type="protein sequence ID" value="KAK4123508.1"/>
    <property type="molecule type" value="Genomic_DNA"/>
</dbReference>
<feature type="domain" description="DUF1996" evidence="2">
    <location>
        <begin position="45"/>
        <end position="293"/>
    </location>
</feature>